<protein>
    <recommendedName>
        <fullName evidence="2">Transcription elongation factor GreA</fullName>
    </recommendedName>
    <alternativeName>
        <fullName evidence="6">Transcript cleavage factor GreA</fullName>
    </alternativeName>
</protein>
<keyword evidence="4" id="KW-0238">DNA-binding</keyword>
<comment type="similarity">
    <text evidence="1">Belongs to the GreA/GreB family.</text>
</comment>
<sequence length="167" mass="18689">MRLPNRKPGKYTFKKFDPVMTEEKLKALQEKLAHIKKDTLPRAIKETQKYAENGDFSENAEYQIAKGRLRGLLQTVDELQYQISNAQVIEQPQDTSVVQVGHMVTFSINNMEQTFQILGSAENNPSAGIISYKSPLGSALLGHAVGETVNVEIGDKQIACTIRQIRN</sequence>
<dbReference type="InterPro" id="IPR001437">
    <property type="entry name" value="Tscrpt_elong_fac_GreA/B_C"/>
</dbReference>
<dbReference type="GO" id="GO:0070063">
    <property type="term" value="F:RNA polymerase binding"/>
    <property type="evidence" value="ECO:0007669"/>
    <property type="project" value="InterPro"/>
</dbReference>
<dbReference type="InterPro" id="IPR036805">
    <property type="entry name" value="Tscrpt_elong_fac_GreA/B_N_sf"/>
</dbReference>
<evidence type="ECO:0000313" key="10">
    <source>
        <dbReference type="Proteomes" id="UP000176420"/>
    </source>
</evidence>
<name>A0A1G2BHD4_9BACT</name>
<organism evidence="9 10">
    <name type="scientific">Candidatus Kerfeldbacteria bacterium RIFOXYB2_FULL_38_14</name>
    <dbReference type="NCBI Taxonomy" id="1798547"/>
    <lineage>
        <taxon>Bacteria</taxon>
        <taxon>Candidatus Kerfeldiibacteriota</taxon>
    </lineage>
</organism>
<accession>A0A1G2BHD4</accession>
<evidence type="ECO:0000256" key="3">
    <source>
        <dbReference type="ARBA" id="ARBA00023015"/>
    </source>
</evidence>
<dbReference type="Pfam" id="PF03449">
    <property type="entry name" value="GreA_GreB_N"/>
    <property type="match status" value="1"/>
</dbReference>
<evidence type="ECO:0000259" key="7">
    <source>
        <dbReference type="Pfam" id="PF01272"/>
    </source>
</evidence>
<dbReference type="InterPro" id="IPR018151">
    <property type="entry name" value="TF_GreA/GreB_CS"/>
</dbReference>
<keyword evidence="5" id="KW-0804">Transcription</keyword>
<dbReference type="Gene3D" id="3.10.50.30">
    <property type="entry name" value="Transcription elongation factor, GreA/GreB, C-terminal domain"/>
    <property type="match status" value="1"/>
</dbReference>
<evidence type="ECO:0000256" key="4">
    <source>
        <dbReference type="ARBA" id="ARBA00023125"/>
    </source>
</evidence>
<keyword evidence="3" id="KW-0805">Transcription regulation</keyword>
<dbReference type="Gene3D" id="1.10.287.180">
    <property type="entry name" value="Transcription elongation factor, GreA/GreB, N-terminal domain"/>
    <property type="match status" value="1"/>
</dbReference>
<evidence type="ECO:0000259" key="8">
    <source>
        <dbReference type="Pfam" id="PF03449"/>
    </source>
</evidence>
<feature type="domain" description="Transcription elongation factor GreA/GreB C-terminal" evidence="7">
    <location>
        <begin position="94"/>
        <end position="166"/>
    </location>
</feature>
<proteinExistence type="inferred from homology"/>
<feature type="domain" description="Transcription elongation factor GreA/GreB N-terminal" evidence="8">
    <location>
        <begin position="19"/>
        <end position="88"/>
    </location>
</feature>
<dbReference type="PANTHER" id="PTHR30437">
    <property type="entry name" value="TRANSCRIPTION ELONGATION FACTOR GREA"/>
    <property type="match status" value="1"/>
</dbReference>
<dbReference type="Proteomes" id="UP000176420">
    <property type="component" value="Unassembled WGS sequence"/>
</dbReference>
<reference evidence="9 10" key="1">
    <citation type="journal article" date="2016" name="Nat. Commun.">
        <title>Thousands of microbial genomes shed light on interconnected biogeochemical processes in an aquifer system.</title>
        <authorList>
            <person name="Anantharaman K."/>
            <person name="Brown C.T."/>
            <person name="Hug L.A."/>
            <person name="Sharon I."/>
            <person name="Castelle C.J."/>
            <person name="Probst A.J."/>
            <person name="Thomas B.C."/>
            <person name="Singh A."/>
            <person name="Wilkins M.J."/>
            <person name="Karaoz U."/>
            <person name="Brodie E.L."/>
            <person name="Williams K.H."/>
            <person name="Hubbard S.S."/>
            <person name="Banfield J.F."/>
        </authorList>
    </citation>
    <scope>NUCLEOTIDE SEQUENCE [LARGE SCALE GENOMIC DNA]</scope>
</reference>
<dbReference type="GO" id="GO:0003677">
    <property type="term" value="F:DNA binding"/>
    <property type="evidence" value="ECO:0007669"/>
    <property type="project" value="UniProtKB-KW"/>
</dbReference>
<dbReference type="PROSITE" id="PS00830">
    <property type="entry name" value="GREAB_2"/>
    <property type="match status" value="1"/>
</dbReference>
<dbReference type="AlphaFoldDB" id="A0A1G2BHD4"/>
<evidence type="ECO:0000256" key="6">
    <source>
        <dbReference type="ARBA" id="ARBA00030776"/>
    </source>
</evidence>
<dbReference type="GO" id="GO:0032784">
    <property type="term" value="P:regulation of DNA-templated transcription elongation"/>
    <property type="evidence" value="ECO:0007669"/>
    <property type="project" value="InterPro"/>
</dbReference>
<dbReference type="InterPro" id="IPR022691">
    <property type="entry name" value="Tscrpt_elong_fac_GreA/B_N"/>
</dbReference>
<evidence type="ECO:0000256" key="2">
    <source>
        <dbReference type="ARBA" id="ARBA00013729"/>
    </source>
</evidence>
<dbReference type="FunFam" id="1.10.287.180:FF:000001">
    <property type="entry name" value="Transcription elongation factor GreA"/>
    <property type="match status" value="1"/>
</dbReference>
<dbReference type="Pfam" id="PF01272">
    <property type="entry name" value="GreA_GreB"/>
    <property type="match status" value="1"/>
</dbReference>
<dbReference type="EMBL" id="MHKI01000006">
    <property type="protein sequence ID" value="OGY87700.1"/>
    <property type="molecule type" value="Genomic_DNA"/>
</dbReference>
<evidence type="ECO:0000256" key="5">
    <source>
        <dbReference type="ARBA" id="ARBA00023163"/>
    </source>
</evidence>
<evidence type="ECO:0000256" key="1">
    <source>
        <dbReference type="ARBA" id="ARBA00008213"/>
    </source>
</evidence>
<dbReference type="SUPFAM" id="SSF46557">
    <property type="entry name" value="GreA transcript cleavage protein, N-terminal domain"/>
    <property type="match status" value="1"/>
</dbReference>
<gene>
    <name evidence="9" type="ORF">A2319_04610</name>
</gene>
<comment type="caution">
    <text evidence="9">The sequence shown here is derived from an EMBL/GenBank/DDBJ whole genome shotgun (WGS) entry which is preliminary data.</text>
</comment>
<dbReference type="InterPro" id="IPR036953">
    <property type="entry name" value="GreA/GreB_C_sf"/>
</dbReference>
<dbReference type="SUPFAM" id="SSF54534">
    <property type="entry name" value="FKBP-like"/>
    <property type="match status" value="1"/>
</dbReference>
<dbReference type="GO" id="GO:0006354">
    <property type="term" value="P:DNA-templated transcription elongation"/>
    <property type="evidence" value="ECO:0007669"/>
    <property type="project" value="TreeGrafter"/>
</dbReference>
<evidence type="ECO:0000313" key="9">
    <source>
        <dbReference type="EMBL" id="OGY87700.1"/>
    </source>
</evidence>
<dbReference type="PANTHER" id="PTHR30437:SF4">
    <property type="entry name" value="TRANSCRIPTION ELONGATION FACTOR GREA"/>
    <property type="match status" value="1"/>
</dbReference>
<dbReference type="PIRSF" id="PIRSF006092">
    <property type="entry name" value="GreA_GreB"/>
    <property type="match status" value="1"/>
</dbReference>
<dbReference type="InterPro" id="IPR023459">
    <property type="entry name" value="Tscrpt_elong_fac_GreA/B_fam"/>
</dbReference>